<organism evidence="2 3">
    <name type="scientific">Candidatus Lachnoclostridium stercoripullorum</name>
    <dbReference type="NCBI Taxonomy" id="2838635"/>
    <lineage>
        <taxon>Bacteria</taxon>
        <taxon>Bacillati</taxon>
        <taxon>Bacillota</taxon>
        <taxon>Clostridia</taxon>
        <taxon>Lachnospirales</taxon>
        <taxon>Lachnospiraceae</taxon>
    </lineage>
</organism>
<dbReference type="EMBL" id="DXEU01000168">
    <property type="protein sequence ID" value="HIX52999.1"/>
    <property type="molecule type" value="Genomic_DNA"/>
</dbReference>
<dbReference type="Pfam" id="PF19700">
    <property type="entry name" value="DUF6198"/>
    <property type="match status" value="1"/>
</dbReference>
<feature type="transmembrane region" description="Helical" evidence="1">
    <location>
        <begin position="185"/>
        <end position="204"/>
    </location>
</feature>
<feature type="transmembrane region" description="Helical" evidence="1">
    <location>
        <begin position="51"/>
        <end position="71"/>
    </location>
</feature>
<dbReference type="PANTHER" id="PTHR40078:SF1">
    <property type="entry name" value="INTEGRAL MEMBRANE PROTEIN"/>
    <property type="match status" value="1"/>
</dbReference>
<dbReference type="AlphaFoldDB" id="A0A9D1W5Z8"/>
<dbReference type="PANTHER" id="PTHR40078">
    <property type="entry name" value="INTEGRAL MEMBRANE PROTEIN-RELATED"/>
    <property type="match status" value="1"/>
</dbReference>
<evidence type="ECO:0000313" key="2">
    <source>
        <dbReference type="EMBL" id="HIX52999.1"/>
    </source>
</evidence>
<sequence length="215" mass="23225">MDRRNLLLRRTAMMVIGIAAISLSVGLYRLSGFGVDAFTCMNLGISGFLDMQFGTWQLIMNALILVAVFFLCRNCIGAGTIVNMVFVGYGADLICWLVQDLAQVEMNLPLRAASLLLGCAFAGLGVALYMTAEMGTSPYDSVAIMIEKLTGGKLPFQYARVLSDVTVVAAGVIFCLMAGDSLWNIVGIGTICNACFNGPIIQFFRRHVSDPLLNK</sequence>
<evidence type="ECO:0008006" key="4">
    <source>
        <dbReference type="Google" id="ProtNLM"/>
    </source>
</evidence>
<feature type="transmembrane region" description="Helical" evidence="1">
    <location>
        <begin position="78"/>
        <end position="99"/>
    </location>
</feature>
<accession>A0A9D1W5Z8</accession>
<reference evidence="2" key="1">
    <citation type="journal article" date="2021" name="PeerJ">
        <title>Extensive microbial diversity within the chicken gut microbiome revealed by metagenomics and culture.</title>
        <authorList>
            <person name="Gilroy R."/>
            <person name="Ravi A."/>
            <person name="Getino M."/>
            <person name="Pursley I."/>
            <person name="Horton D.L."/>
            <person name="Alikhan N.F."/>
            <person name="Baker D."/>
            <person name="Gharbi K."/>
            <person name="Hall N."/>
            <person name="Watson M."/>
            <person name="Adriaenssens E.M."/>
            <person name="Foster-Nyarko E."/>
            <person name="Jarju S."/>
            <person name="Secka A."/>
            <person name="Antonio M."/>
            <person name="Oren A."/>
            <person name="Chaudhuri R.R."/>
            <person name="La Ragione R."/>
            <person name="Hildebrand F."/>
            <person name="Pallen M.J."/>
        </authorList>
    </citation>
    <scope>NUCLEOTIDE SEQUENCE</scope>
    <source>
        <strain evidence="2">ChiGjej4B4-12881</strain>
    </source>
</reference>
<keyword evidence="1" id="KW-1133">Transmembrane helix</keyword>
<gene>
    <name evidence="2" type="ORF">IAA28_09365</name>
</gene>
<dbReference type="Proteomes" id="UP000886780">
    <property type="component" value="Unassembled WGS sequence"/>
</dbReference>
<proteinExistence type="predicted"/>
<feature type="transmembrane region" description="Helical" evidence="1">
    <location>
        <begin position="111"/>
        <end position="130"/>
    </location>
</feature>
<feature type="transmembrane region" description="Helical" evidence="1">
    <location>
        <begin position="12"/>
        <end position="31"/>
    </location>
</feature>
<comment type="caution">
    <text evidence="2">The sequence shown here is derived from an EMBL/GenBank/DDBJ whole genome shotgun (WGS) entry which is preliminary data.</text>
</comment>
<evidence type="ECO:0000256" key="1">
    <source>
        <dbReference type="SAM" id="Phobius"/>
    </source>
</evidence>
<dbReference type="InterPro" id="IPR038750">
    <property type="entry name" value="YczE/YyaS-like"/>
</dbReference>
<reference evidence="2" key="2">
    <citation type="submission" date="2021-04" db="EMBL/GenBank/DDBJ databases">
        <authorList>
            <person name="Gilroy R."/>
        </authorList>
    </citation>
    <scope>NUCLEOTIDE SEQUENCE</scope>
    <source>
        <strain evidence="2">ChiGjej4B4-12881</strain>
    </source>
</reference>
<keyword evidence="1" id="KW-0472">Membrane</keyword>
<protein>
    <recommendedName>
        <fullName evidence="4">YitT family protein</fullName>
    </recommendedName>
</protein>
<evidence type="ECO:0000313" key="3">
    <source>
        <dbReference type="Proteomes" id="UP000886780"/>
    </source>
</evidence>
<keyword evidence="1" id="KW-0812">Transmembrane</keyword>
<name>A0A9D1W5Z8_9FIRM</name>